<dbReference type="GO" id="GO:0016787">
    <property type="term" value="F:hydrolase activity"/>
    <property type="evidence" value="ECO:0007669"/>
    <property type="project" value="UniProtKB-KW"/>
</dbReference>
<gene>
    <name evidence="5" type="ORF">ACFSBT_13355</name>
</gene>
<keyword evidence="6" id="KW-1185">Reference proteome</keyword>
<dbReference type="Gene3D" id="3.40.720.10">
    <property type="entry name" value="Alkaline Phosphatase, subunit A"/>
    <property type="match status" value="1"/>
</dbReference>
<organism evidence="5 6">
    <name type="scientific">Halomarina rubra</name>
    <dbReference type="NCBI Taxonomy" id="2071873"/>
    <lineage>
        <taxon>Archaea</taxon>
        <taxon>Methanobacteriati</taxon>
        <taxon>Methanobacteriota</taxon>
        <taxon>Stenosarchaea group</taxon>
        <taxon>Halobacteria</taxon>
        <taxon>Halobacteriales</taxon>
        <taxon>Natronomonadaceae</taxon>
        <taxon>Halomarina</taxon>
    </lineage>
</organism>
<dbReference type="SUPFAM" id="SSF53649">
    <property type="entry name" value="Alkaline phosphatase-like"/>
    <property type="match status" value="1"/>
</dbReference>
<dbReference type="AlphaFoldDB" id="A0ABD6AY93"/>
<dbReference type="InterPro" id="IPR017850">
    <property type="entry name" value="Alkaline_phosphatase_core_sf"/>
</dbReference>
<evidence type="ECO:0000313" key="6">
    <source>
        <dbReference type="Proteomes" id="UP001597187"/>
    </source>
</evidence>
<dbReference type="Proteomes" id="UP001597187">
    <property type="component" value="Unassembled WGS sequence"/>
</dbReference>
<dbReference type="PANTHER" id="PTHR45953">
    <property type="entry name" value="IDURONATE 2-SULFATASE"/>
    <property type="match status" value="1"/>
</dbReference>
<dbReference type="RefSeq" id="WP_250874237.1">
    <property type="nucleotide sequence ID" value="NZ_JALXFV010000007.1"/>
</dbReference>
<name>A0ABD6AY93_9EURY</name>
<sequence>MDRVPVRVDVSEQLERYAGTLFDRVAPYAAPLWRSAIDGRLVVSGHETPSWVASPAEVKTVRFVRDATRYHATLDCEETPRVVFESTEPFTHVACSLTDVKLTRNLTVVGRFDTTEGTVTQRRSFTGLDEARLDDAATIPVSFALDAPATAGEVRVEATAGRDRLQEYGVRAFDRLSDRRYEPRRAVSMTTPSLGGTGDAPPIVVVSVDTLRYDVEGAIDPLLDALGDDAFVPSEPRTQGFWTAPAHGSLFTGVHPGDHGYVGWLDGHRDSVIHPDLITLPEFLSEHYYRCSALVSHTRVLPESGFGRGCHRFRFEDMTDWVGRPVDAGTNVDRIVDWIDADRQAGADRVFYFAHLFDAHFPYVPPLDRYDVSDVDMGAIREYQQTVSDVADDPERGYRTQLRSDLPIDEATVSTLREYYAASVDYVARQVARLVDHLKRVDLFDDAFVVVAGDHGEEFGERGFYLHTSLNDANVRPFVAVKPPADSSLEPRDRVDLVDLLPTVARELGVEPPEQCQGRPWHDDPPTGPRIVERIFPDCYNVAVEDDGIKAIFTFEGRFPKRPSLDQLADGPLAEEFYRLSAVRGDGDPDADPSSELRATLLETARAFARRTPVVERTETSAGVQPTQETETRLRHLGYR</sequence>
<evidence type="ECO:0000259" key="4">
    <source>
        <dbReference type="Pfam" id="PF00884"/>
    </source>
</evidence>
<evidence type="ECO:0000256" key="2">
    <source>
        <dbReference type="ARBA" id="ARBA00022801"/>
    </source>
</evidence>
<proteinExistence type="predicted"/>
<dbReference type="EMBL" id="JBHUDC010000007">
    <property type="protein sequence ID" value="MFD1514263.1"/>
    <property type="molecule type" value="Genomic_DNA"/>
</dbReference>
<dbReference type="GO" id="GO:0046872">
    <property type="term" value="F:metal ion binding"/>
    <property type="evidence" value="ECO:0007669"/>
    <property type="project" value="UniProtKB-KW"/>
</dbReference>
<evidence type="ECO:0000256" key="1">
    <source>
        <dbReference type="ARBA" id="ARBA00022723"/>
    </source>
</evidence>
<keyword evidence="1" id="KW-0479">Metal-binding</keyword>
<evidence type="ECO:0000256" key="3">
    <source>
        <dbReference type="SAM" id="MobiDB-lite"/>
    </source>
</evidence>
<dbReference type="Pfam" id="PF00884">
    <property type="entry name" value="Sulfatase"/>
    <property type="match status" value="1"/>
</dbReference>
<accession>A0ABD6AY93</accession>
<dbReference type="PANTHER" id="PTHR45953:SF1">
    <property type="entry name" value="IDURONATE 2-SULFATASE"/>
    <property type="match status" value="1"/>
</dbReference>
<evidence type="ECO:0000313" key="5">
    <source>
        <dbReference type="EMBL" id="MFD1514263.1"/>
    </source>
</evidence>
<reference evidence="5 6" key="1">
    <citation type="journal article" date="2019" name="Int. J. Syst. Evol. Microbiol.">
        <title>The Global Catalogue of Microorganisms (GCM) 10K type strain sequencing project: providing services to taxonomists for standard genome sequencing and annotation.</title>
        <authorList>
            <consortium name="The Broad Institute Genomics Platform"/>
            <consortium name="The Broad Institute Genome Sequencing Center for Infectious Disease"/>
            <person name="Wu L."/>
            <person name="Ma J."/>
        </authorList>
    </citation>
    <scope>NUCLEOTIDE SEQUENCE [LARGE SCALE GENOMIC DNA]</scope>
    <source>
        <strain evidence="5 6">CGMCC 1.12563</strain>
    </source>
</reference>
<feature type="region of interest" description="Disordered" evidence="3">
    <location>
        <begin position="612"/>
        <end position="640"/>
    </location>
</feature>
<protein>
    <submittedName>
        <fullName evidence="5">Sulfatase-like hydrolase/transferase</fullName>
    </submittedName>
</protein>
<keyword evidence="2" id="KW-0378">Hydrolase</keyword>
<feature type="domain" description="Sulfatase N-terminal" evidence="4">
    <location>
        <begin position="221"/>
        <end position="505"/>
    </location>
</feature>
<dbReference type="InterPro" id="IPR000917">
    <property type="entry name" value="Sulfatase_N"/>
</dbReference>
<feature type="compositionally biased region" description="Polar residues" evidence="3">
    <location>
        <begin position="620"/>
        <end position="629"/>
    </location>
</feature>
<comment type="caution">
    <text evidence="5">The sequence shown here is derived from an EMBL/GenBank/DDBJ whole genome shotgun (WGS) entry which is preliminary data.</text>
</comment>